<sequence length="65" mass="6951">MECARGSRRWSGRSMLKLAALCFAMSICLCCVWSWGCSGSGRRGGAVLLRSGNESSKAASCAIFR</sequence>
<reference evidence="1" key="2">
    <citation type="journal article" date="2015" name="Data Brief">
        <title>Shoot transcriptome of the giant reed, Arundo donax.</title>
        <authorList>
            <person name="Barrero R.A."/>
            <person name="Guerrero F.D."/>
            <person name="Moolhuijzen P."/>
            <person name="Goolsby J.A."/>
            <person name="Tidwell J."/>
            <person name="Bellgard S.E."/>
            <person name="Bellgard M.I."/>
        </authorList>
    </citation>
    <scope>NUCLEOTIDE SEQUENCE</scope>
    <source>
        <tissue evidence="1">Shoot tissue taken approximately 20 cm above the soil surface</tissue>
    </source>
</reference>
<proteinExistence type="predicted"/>
<organism evidence="1">
    <name type="scientific">Arundo donax</name>
    <name type="common">Giant reed</name>
    <name type="synonym">Donax arundinaceus</name>
    <dbReference type="NCBI Taxonomy" id="35708"/>
    <lineage>
        <taxon>Eukaryota</taxon>
        <taxon>Viridiplantae</taxon>
        <taxon>Streptophyta</taxon>
        <taxon>Embryophyta</taxon>
        <taxon>Tracheophyta</taxon>
        <taxon>Spermatophyta</taxon>
        <taxon>Magnoliopsida</taxon>
        <taxon>Liliopsida</taxon>
        <taxon>Poales</taxon>
        <taxon>Poaceae</taxon>
        <taxon>PACMAD clade</taxon>
        <taxon>Arundinoideae</taxon>
        <taxon>Arundineae</taxon>
        <taxon>Arundo</taxon>
    </lineage>
</organism>
<name>A0A0A9CUF7_ARUDO</name>
<protein>
    <submittedName>
        <fullName evidence="1">Uncharacterized protein</fullName>
    </submittedName>
</protein>
<accession>A0A0A9CUF7</accession>
<evidence type="ECO:0000313" key="1">
    <source>
        <dbReference type="EMBL" id="JAD79226.1"/>
    </source>
</evidence>
<reference evidence="1" key="1">
    <citation type="submission" date="2014-09" db="EMBL/GenBank/DDBJ databases">
        <authorList>
            <person name="Magalhaes I.L.F."/>
            <person name="Oliveira U."/>
            <person name="Santos F.R."/>
            <person name="Vidigal T.H.D.A."/>
            <person name="Brescovit A.D."/>
            <person name="Santos A.J."/>
        </authorList>
    </citation>
    <scope>NUCLEOTIDE SEQUENCE</scope>
    <source>
        <tissue evidence="1">Shoot tissue taken approximately 20 cm above the soil surface</tissue>
    </source>
</reference>
<dbReference type="AlphaFoldDB" id="A0A0A9CUF7"/>
<dbReference type="EMBL" id="GBRH01218669">
    <property type="protein sequence ID" value="JAD79226.1"/>
    <property type="molecule type" value="Transcribed_RNA"/>
</dbReference>